<feature type="transmembrane region" description="Helical" evidence="1">
    <location>
        <begin position="98"/>
        <end position="125"/>
    </location>
</feature>
<evidence type="ECO:0000313" key="3">
    <source>
        <dbReference type="Proteomes" id="UP000050360"/>
    </source>
</evidence>
<evidence type="ECO:0000313" key="2">
    <source>
        <dbReference type="EMBL" id="KPQ42472.1"/>
    </source>
</evidence>
<reference evidence="2 3" key="1">
    <citation type="submission" date="2015-09" db="EMBL/GenBank/DDBJ databases">
        <title>A metagenomics-based metabolic model of nitrate-dependent anaerobic oxidation of methane by Methanoperedens-like archaea.</title>
        <authorList>
            <person name="Arshad A."/>
            <person name="Speth D.R."/>
            <person name="De Graaf R.M."/>
            <person name="Op Den Camp H.J."/>
            <person name="Jetten M.S."/>
            <person name="Welte C.U."/>
        </authorList>
    </citation>
    <scope>NUCLEOTIDE SEQUENCE [LARGE SCALE GENOMIC DNA]</scope>
</reference>
<dbReference type="EMBL" id="LKCM01000232">
    <property type="protein sequence ID" value="KPQ42472.1"/>
    <property type="molecule type" value="Genomic_DNA"/>
</dbReference>
<feature type="transmembrane region" description="Helical" evidence="1">
    <location>
        <begin position="71"/>
        <end position="92"/>
    </location>
</feature>
<keyword evidence="1" id="KW-0472">Membrane</keyword>
<feature type="transmembrane region" description="Helical" evidence="1">
    <location>
        <begin position="31"/>
        <end position="50"/>
    </location>
</feature>
<accession>A0A0P8C6V1</accession>
<dbReference type="Proteomes" id="UP000050360">
    <property type="component" value="Unassembled WGS sequence"/>
</dbReference>
<organism evidence="2 3">
    <name type="scientific">Candidatus Methanoperedens nitratireducens</name>
    <dbReference type="NCBI Taxonomy" id="1392998"/>
    <lineage>
        <taxon>Archaea</taxon>
        <taxon>Methanobacteriati</taxon>
        <taxon>Methanobacteriota</taxon>
        <taxon>Stenosarchaea group</taxon>
        <taxon>Methanomicrobia</taxon>
        <taxon>Methanosarcinales</taxon>
        <taxon>ANME-2 cluster</taxon>
        <taxon>Candidatus Methanoperedentaceae</taxon>
        <taxon>Candidatus Methanoperedens</taxon>
    </lineage>
</organism>
<evidence type="ECO:0000256" key="1">
    <source>
        <dbReference type="SAM" id="Phobius"/>
    </source>
</evidence>
<name>A0A0P8C6V1_9EURY</name>
<gene>
    <name evidence="2" type="ORF">MPEBLZ_02982</name>
</gene>
<keyword evidence="1" id="KW-0812">Transmembrane</keyword>
<keyword evidence="1" id="KW-1133">Transmembrane helix</keyword>
<feature type="transmembrane region" description="Helical" evidence="1">
    <location>
        <begin position="7"/>
        <end position="25"/>
    </location>
</feature>
<comment type="caution">
    <text evidence="2">The sequence shown here is derived from an EMBL/GenBank/DDBJ whole genome shotgun (WGS) entry which is preliminary data.</text>
</comment>
<protein>
    <submittedName>
        <fullName evidence="2">Uncharacterized protein</fullName>
    </submittedName>
</protein>
<sequence length="151" mass="16780">MKLWMTLYAMIWIALIEFLLVMISGGSLVLLYLHIVLGIAIIGLAFYNFSGIRKSRVMGRVKRIAQVSLNLSVWAGIFGAVLFFDIGKALVIPVINTSIYGLILFFHIICAFAIITQAAAIAIAYDMWEDKEFVKETDPGIVPPNPMQQKG</sequence>
<dbReference type="AlphaFoldDB" id="A0A0P8C6V1"/>
<proteinExistence type="predicted"/>